<evidence type="ECO:0000256" key="1">
    <source>
        <dbReference type="SAM" id="MobiDB-lite"/>
    </source>
</evidence>
<gene>
    <name evidence="2" type="ORF">SCHCODRAFT_112119</name>
</gene>
<dbReference type="GeneID" id="9590490"/>
<dbReference type="RefSeq" id="XP_003028998.1">
    <property type="nucleotide sequence ID" value="XM_003028952.1"/>
</dbReference>
<protein>
    <submittedName>
        <fullName evidence="2">Uncharacterized protein</fullName>
    </submittedName>
</protein>
<feature type="non-terminal residue" evidence="2">
    <location>
        <position position="200"/>
    </location>
</feature>
<sequence>MPGRTSRPTLPSIHELGLVPPFLPDMSRLSLHDVEMTGEPPSQQHQRRTSTSSTSTLASTSSRSPSPTLYDESTSRPALKVHGKPCKRTHAPRTPSPMSQPTPPVAALPYALAPCSLSEADAVLLFPPHDKSQGPSKGIMMLTGESVRQLRHPERRIARGARLQPYKIVRDTRRRSFSPTDAMPALKGQGTCVPAHVCSQ</sequence>
<evidence type="ECO:0000313" key="3">
    <source>
        <dbReference type="Proteomes" id="UP000007431"/>
    </source>
</evidence>
<organism evidence="3">
    <name type="scientific">Schizophyllum commune (strain H4-8 / FGSC 9210)</name>
    <name type="common">Split gill fungus</name>
    <dbReference type="NCBI Taxonomy" id="578458"/>
    <lineage>
        <taxon>Eukaryota</taxon>
        <taxon>Fungi</taxon>
        <taxon>Dikarya</taxon>
        <taxon>Basidiomycota</taxon>
        <taxon>Agaricomycotina</taxon>
        <taxon>Agaricomycetes</taxon>
        <taxon>Agaricomycetidae</taxon>
        <taxon>Agaricales</taxon>
        <taxon>Schizophyllaceae</taxon>
        <taxon>Schizophyllum</taxon>
    </lineage>
</organism>
<dbReference type="KEGG" id="scm:SCHCO_02636781"/>
<dbReference type="OrthoDB" id="3267542at2759"/>
<dbReference type="VEuPathDB" id="FungiDB:SCHCODRAFT_02636781"/>
<dbReference type="EMBL" id="GL377310">
    <property type="protein sequence ID" value="EFI94095.1"/>
    <property type="molecule type" value="Genomic_DNA"/>
</dbReference>
<feature type="compositionally biased region" description="Low complexity" evidence="1">
    <location>
        <begin position="41"/>
        <end position="68"/>
    </location>
</feature>
<name>D8QE37_SCHCM</name>
<dbReference type="AlphaFoldDB" id="D8QE37"/>
<keyword evidence="3" id="KW-1185">Reference proteome</keyword>
<dbReference type="eggNOG" id="ENOG502SYW7">
    <property type="taxonomic scope" value="Eukaryota"/>
</dbReference>
<reference evidence="2 3" key="1">
    <citation type="journal article" date="2010" name="Nat. Biotechnol.">
        <title>Genome sequence of the model mushroom Schizophyllum commune.</title>
        <authorList>
            <person name="Ohm R.A."/>
            <person name="de Jong J.F."/>
            <person name="Lugones L.G."/>
            <person name="Aerts A."/>
            <person name="Kothe E."/>
            <person name="Stajich J.E."/>
            <person name="de Vries R.P."/>
            <person name="Record E."/>
            <person name="Levasseur A."/>
            <person name="Baker S.E."/>
            <person name="Bartholomew K.A."/>
            <person name="Coutinho P.M."/>
            <person name="Erdmann S."/>
            <person name="Fowler T.J."/>
            <person name="Gathman A.C."/>
            <person name="Lombard V."/>
            <person name="Henrissat B."/>
            <person name="Knabe N."/>
            <person name="Kuees U."/>
            <person name="Lilly W.W."/>
            <person name="Lindquist E."/>
            <person name="Lucas S."/>
            <person name="Magnuson J.K."/>
            <person name="Piumi F."/>
            <person name="Raudaskoski M."/>
            <person name="Salamov A."/>
            <person name="Schmutz J."/>
            <person name="Schwarze F.W.M.R."/>
            <person name="vanKuyk P.A."/>
            <person name="Horton J.S."/>
            <person name="Grigoriev I.V."/>
            <person name="Woesten H.A.B."/>
        </authorList>
    </citation>
    <scope>NUCLEOTIDE SEQUENCE [LARGE SCALE GENOMIC DNA]</scope>
    <source>
        <strain evidence="3">H4-8 / FGSC 9210</strain>
    </source>
</reference>
<feature type="region of interest" description="Disordered" evidence="1">
    <location>
        <begin position="1"/>
        <end position="102"/>
    </location>
</feature>
<evidence type="ECO:0000313" key="2">
    <source>
        <dbReference type="EMBL" id="EFI94095.1"/>
    </source>
</evidence>
<dbReference type="InParanoid" id="D8QE37"/>
<feature type="compositionally biased region" description="Basic residues" evidence="1">
    <location>
        <begin position="79"/>
        <end position="91"/>
    </location>
</feature>
<proteinExistence type="predicted"/>
<accession>D8QE37</accession>
<dbReference type="OMA" id="SCPRVMY"/>
<dbReference type="Proteomes" id="UP000007431">
    <property type="component" value="Unassembled WGS sequence"/>
</dbReference>
<dbReference type="HOGENOM" id="CLU_1482173_0_0_1"/>